<comment type="caution">
    <text evidence="5">The sequence shown here is derived from an EMBL/GenBank/DDBJ whole genome shotgun (WGS) entry which is preliminary data.</text>
</comment>
<keyword evidence="2 3" id="KW-0732">Signal</keyword>
<keyword evidence="6" id="KW-1185">Reference proteome</keyword>
<dbReference type="InterPro" id="IPR028081">
    <property type="entry name" value="Leu-bd"/>
</dbReference>
<evidence type="ECO:0000313" key="6">
    <source>
        <dbReference type="Proteomes" id="UP000055019"/>
    </source>
</evidence>
<dbReference type="AlphaFoldDB" id="A0A158KIC8"/>
<name>A0A158KIC8_9BURK</name>
<dbReference type="SUPFAM" id="SSF53822">
    <property type="entry name" value="Periplasmic binding protein-like I"/>
    <property type="match status" value="1"/>
</dbReference>
<reference evidence="5" key="1">
    <citation type="submission" date="2016-01" db="EMBL/GenBank/DDBJ databases">
        <authorList>
            <person name="Peeters C."/>
        </authorList>
    </citation>
    <scope>NUCLEOTIDE SEQUENCE [LARGE SCALE GENOMIC DNA]</scope>
    <source>
        <strain evidence="5">LMG 29317</strain>
    </source>
</reference>
<sequence>MLKEKIYVGVLAIGAVAASMVNPLNANAAQVVKIGVSAPLTGGGASLGKDTENGVRMAIDEANSQHISIGGEPVEFVINSVDDQGDPRVGMQVAQKLVDDGTAVVIGPLNSGVVLPTSQVYAAAGIPMLLASATNPSITQRGLKTVYRMIPTDAQNAGIAGKYAVTVSKAARIAVLDDRTAFGQGEAEEFVKAVKAAGGNIVGQEYTNDKAVDFRAQLTRIKAENADLVYFGGLDSQAGLVMKQMKQLGMKAQFLGGGAVADSVFTQTAGSSGEGALAWEYGRPLSELPRGKEFADKYKKKYGTENLTYSPFAYDATWLAIETMKKMGSTKPATFGPAIRQTEFTGITGKIAFDSNGDQKNPISTLYQVKDNKWQPVKTMTGN</sequence>
<feature type="chain" id="PRO_5007627800" evidence="3">
    <location>
        <begin position="29"/>
        <end position="383"/>
    </location>
</feature>
<evidence type="ECO:0000256" key="2">
    <source>
        <dbReference type="ARBA" id="ARBA00022729"/>
    </source>
</evidence>
<evidence type="ECO:0000256" key="3">
    <source>
        <dbReference type="SAM" id="SignalP"/>
    </source>
</evidence>
<dbReference type="PANTHER" id="PTHR47151">
    <property type="entry name" value="LEU/ILE/VAL-BINDING ABC TRANSPORTER SUBUNIT"/>
    <property type="match status" value="1"/>
</dbReference>
<dbReference type="OrthoDB" id="9772589at2"/>
<comment type="similarity">
    <text evidence="1">Belongs to the leucine-binding protein family.</text>
</comment>
<evidence type="ECO:0000256" key="1">
    <source>
        <dbReference type="ARBA" id="ARBA00010062"/>
    </source>
</evidence>
<feature type="signal peptide" evidence="3">
    <location>
        <begin position="1"/>
        <end position="28"/>
    </location>
</feature>
<proteinExistence type="inferred from homology"/>
<evidence type="ECO:0000259" key="4">
    <source>
        <dbReference type="Pfam" id="PF13458"/>
    </source>
</evidence>
<protein>
    <submittedName>
        <fullName evidence="5">Extracellular ligand-binding receptor</fullName>
    </submittedName>
</protein>
<dbReference type="Pfam" id="PF13458">
    <property type="entry name" value="Peripla_BP_6"/>
    <property type="match status" value="1"/>
</dbReference>
<dbReference type="Gene3D" id="3.40.50.2300">
    <property type="match status" value="2"/>
</dbReference>
<dbReference type="InterPro" id="IPR028082">
    <property type="entry name" value="Peripla_BP_I"/>
</dbReference>
<keyword evidence="5" id="KW-0675">Receptor</keyword>
<dbReference type="CDD" id="cd06342">
    <property type="entry name" value="PBP1_ABC_LIVBP-like"/>
    <property type="match status" value="1"/>
</dbReference>
<gene>
    <name evidence="5" type="ORF">AWB74_05785</name>
</gene>
<organism evidence="5 6">
    <name type="scientific">Caballeronia arvi</name>
    <dbReference type="NCBI Taxonomy" id="1777135"/>
    <lineage>
        <taxon>Bacteria</taxon>
        <taxon>Pseudomonadati</taxon>
        <taxon>Pseudomonadota</taxon>
        <taxon>Betaproteobacteria</taxon>
        <taxon>Burkholderiales</taxon>
        <taxon>Burkholderiaceae</taxon>
        <taxon>Caballeronia</taxon>
    </lineage>
</organism>
<feature type="domain" description="Leucine-binding protein" evidence="4">
    <location>
        <begin position="32"/>
        <end position="371"/>
    </location>
</feature>
<accession>A0A158KIC8</accession>
<dbReference type="EMBL" id="FCOM02000035">
    <property type="protein sequence ID" value="SAL80775.1"/>
    <property type="molecule type" value="Genomic_DNA"/>
</dbReference>
<evidence type="ECO:0000313" key="5">
    <source>
        <dbReference type="EMBL" id="SAL80775.1"/>
    </source>
</evidence>
<dbReference type="Proteomes" id="UP000055019">
    <property type="component" value="Unassembled WGS sequence"/>
</dbReference>
<dbReference type="PANTHER" id="PTHR47151:SF2">
    <property type="entry name" value="AMINO ACID BINDING PROTEIN"/>
    <property type="match status" value="1"/>
</dbReference>